<evidence type="ECO:0000259" key="12">
    <source>
        <dbReference type="Pfam" id="PF02768"/>
    </source>
</evidence>
<dbReference type="InterPro" id="IPR046938">
    <property type="entry name" value="DNA_clamp_sf"/>
</dbReference>
<dbReference type="PANTHER" id="PTHR30478">
    <property type="entry name" value="DNA POLYMERASE III SUBUNIT BETA"/>
    <property type="match status" value="1"/>
</dbReference>
<keyword evidence="6" id="KW-0235">DNA replication</keyword>
<keyword evidence="4 13" id="KW-0808">Transferase</keyword>
<evidence type="ECO:0000256" key="4">
    <source>
        <dbReference type="ARBA" id="ARBA00022679"/>
    </source>
</evidence>
<dbReference type="GO" id="GO:0005737">
    <property type="term" value="C:cytoplasm"/>
    <property type="evidence" value="ECO:0007669"/>
    <property type="project" value="UniProtKB-SubCell"/>
</dbReference>
<evidence type="ECO:0000256" key="3">
    <source>
        <dbReference type="ARBA" id="ARBA00022490"/>
    </source>
</evidence>
<evidence type="ECO:0000256" key="2">
    <source>
        <dbReference type="ARBA" id="ARBA00010752"/>
    </source>
</evidence>
<feature type="domain" description="DNA polymerase III beta sliding clamp central" evidence="11">
    <location>
        <begin position="127"/>
        <end position="235"/>
    </location>
</feature>
<dbReference type="EC" id="2.7.7.7" evidence="13"/>
<comment type="similarity">
    <text evidence="2">Belongs to the beta sliding clamp family.</text>
</comment>
<dbReference type="RefSeq" id="WP_139096072.1">
    <property type="nucleotide sequence ID" value="NZ_VDFW01000005.1"/>
</dbReference>
<dbReference type="GO" id="GO:0003887">
    <property type="term" value="F:DNA-directed DNA polymerase activity"/>
    <property type="evidence" value="ECO:0007669"/>
    <property type="project" value="UniProtKB-KW"/>
</dbReference>
<evidence type="ECO:0000313" key="13">
    <source>
        <dbReference type="EMBL" id="TNC27749.1"/>
    </source>
</evidence>
<dbReference type="InterPro" id="IPR001001">
    <property type="entry name" value="DNA_polIII_beta"/>
</dbReference>
<feature type="domain" description="DNA polymerase III beta sliding clamp C-terminal" evidence="12">
    <location>
        <begin position="245"/>
        <end position="359"/>
    </location>
</feature>
<evidence type="ECO:0000256" key="1">
    <source>
        <dbReference type="ARBA" id="ARBA00004496"/>
    </source>
</evidence>
<comment type="caution">
    <text evidence="13">The sequence shown here is derived from an EMBL/GenBank/DDBJ whole genome shotgun (WGS) entry which is preliminary data.</text>
</comment>
<evidence type="ECO:0000313" key="14">
    <source>
        <dbReference type="Proteomes" id="UP000305546"/>
    </source>
</evidence>
<accession>A0A5C4M7R0</accession>
<gene>
    <name evidence="13" type="primary">dnaN</name>
    <name evidence="13" type="ORF">FG385_08520</name>
</gene>
<dbReference type="SMART" id="SM00480">
    <property type="entry name" value="POL3Bc"/>
    <property type="match status" value="1"/>
</dbReference>
<sequence length="362" mass="38105">MDLTATTAGLASAAAELTRLLPGRTLDPVLSGVLLTATAPGLVLAASDREHGLRLARQAIVHSEGAALVAARPLAETLRALEAEQVRLVVEGPRLAIRAPGARFALPLLDIELHPGVPEPPPAAGTVPGEELRTALAAVAGAVSREDALPIFTGIRMWTDGGRLTLLTTDRYRMARCVLPWPGAALDVLVPASALVDLARRLDGPVTVHTDADRFGLSWAGDAFSTALLAAPFPDDRVRGLLRTEVSGTVELAADTLAAAVRRATPYAGPRGTVTLTAWDGEVRVHSSDPGSGESEESVKAGVSGQHHTASYQARYLLDALRPFADRTVLMEQQESLRPTVFTGEAGQVELTHLVVPMRSPV</sequence>
<evidence type="ECO:0000256" key="6">
    <source>
        <dbReference type="ARBA" id="ARBA00022705"/>
    </source>
</evidence>
<keyword evidence="14" id="KW-1185">Reference proteome</keyword>
<dbReference type="PANTHER" id="PTHR30478:SF0">
    <property type="entry name" value="BETA SLIDING CLAMP"/>
    <property type="match status" value="1"/>
</dbReference>
<keyword evidence="7" id="KW-0239">DNA-directed DNA polymerase</keyword>
<organism evidence="13 14">
    <name type="scientific">Amycolatopsis alkalitolerans</name>
    <dbReference type="NCBI Taxonomy" id="2547244"/>
    <lineage>
        <taxon>Bacteria</taxon>
        <taxon>Bacillati</taxon>
        <taxon>Actinomycetota</taxon>
        <taxon>Actinomycetes</taxon>
        <taxon>Pseudonocardiales</taxon>
        <taxon>Pseudonocardiaceae</taxon>
        <taxon>Amycolatopsis</taxon>
    </lineage>
</organism>
<dbReference type="Proteomes" id="UP000305546">
    <property type="component" value="Unassembled WGS sequence"/>
</dbReference>
<reference evidence="13 14" key="1">
    <citation type="submission" date="2019-06" db="EMBL/GenBank/DDBJ databases">
        <title>Amycolatopsis alkalitolerans sp. nov., isolated from Gastrodia elata Blume.</title>
        <authorList>
            <person name="Narsing Rao M.P."/>
            <person name="Li W.J."/>
        </authorList>
    </citation>
    <scope>NUCLEOTIDE SEQUENCE [LARGE SCALE GENOMIC DNA]</scope>
    <source>
        <strain evidence="13 14">SYSUP0005</strain>
    </source>
</reference>
<comment type="subcellular location">
    <subcellularLocation>
        <location evidence="1">Cytoplasm</location>
    </subcellularLocation>
</comment>
<evidence type="ECO:0000256" key="7">
    <source>
        <dbReference type="ARBA" id="ARBA00022932"/>
    </source>
</evidence>
<dbReference type="NCBIfam" id="TIGR00663">
    <property type="entry name" value="dnan"/>
    <property type="match status" value="1"/>
</dbReference>
<keyword evidence="8" id="KW-0238">DNA-binding</keyword>
<evidence type="ECO:0000259" key="10">
    <source>
        <dbReference type="Pfam" id="PF00712"/>
    </source>
</evidence>
<keyword evidence="5 13" id="KW-0548">Nucleotidyltransferase</keyword>
<dbReference type="InterPro" id="IPR022635">
    <property type="entry name" value="DNA_polIII_beta_C"/>
</dbReference>
<dbReference type="AlphaFoldDB" id="A0A5C4M7R0"/>
<dbReference type="GO" id="GO:0009360">
    <property type="term" value="C:DNA polymerase III complex"/>
    <property type="evidence" value="ECO:0007669"/>
    <property type="project" value="InterPro"/>
</dbReference>
<dbReference type="InterPro" id="IPR022634">
    <property type="entry name" value="DNA_polIII_beta_N"/>
</dbReference>
<dbReference type="GO" id="GO:0006271">
    <property type="term" value="P:DNA strand elongation involved in DNA replication"/>
    <property type="evidence" value="ECO:0007669"/>
    <property type="project" value="TreeGrafter"/>
</dbReference>
<name>A0A5C4M7R0_9PSEU</name>
<evidence type="ECO:0000256" key="8">
    <source>
        <dbReference type="ARBA" id="ARBA00023125"/>
    </source>
</evidence>
<dbReference type="GO" id="GO:0008408">
    <property type="term" value="F:3'-5' exonuclease activity"/>
    <property type="evidence" value="ECO:0007669"/>
    <property type="project" value="InterPro"/>
</dbReference>
<protein>
    <submittedName>
        <fullName evidence="13">DNA polymerase III subunit beta</fullName>
        <ecNumber evidence="13">2.7.7.7</ecNumber>
    </submittedName>
</protein>
<dbReference type="OrthoDB" id="4337829at2"/>
<feature type="region of interest" description="Disordered" evidence="9">
    <location>
        <begin position="284"/>
        <end position="305"/>
    </location>
</feature>
<dbReference type="SUPFAM" id="SSF55979">
    <property type="entry name" value="DNA clamp"/>
    <property type="match status" value="3"/>
</dbReference>
<dbReference type="Pfam" id="PF02767">
    <property type="entry name" value="DNA_pol3_beta_2"/>
    <property type="match status" value="1"/>
</dbReference>
<dbReference type="EMBL" id="VDFW01000005">
    <property type="protein sequence ID" value="TNC27749.1"/>
    <property type="molecule type" value="Genomic_DNA"/>
</dbReference>
<proteinExistence type="inferred from homology"/>
<dbReference type="Pfam" id="PF00712">
    <property type="entry name" value="DNA_pol3_beta"/>
    <property type="match status" value="1"/>
</dbReference>
<evidence type="ECO:0000259" key="11">
    <source>
        <dbReference type="Pfam" id="PF02767"/>
    </source>
</evidence>
<dbReference type="Gene3D" id="3.10.150.10">
    <property type="entry name" value="DNA Polymerase III, subunit A, domain 2"/>
    <property type="match status" value="3"/>
</dbReference>
<dbReference type="GO" id="GO:0003677">
    <property type="term" value="F:DNA binding"/>
    <property type="evidence" value="ECO:0007669"/>
    <property type="project" value="UniProtKB-KW"/>
</dbReference>
<feature type="domain" description="DNA polymerase III beta sliding clamp N-terminal" evidence="10">
    <location>
        <begin position="1"/>
        <end position="115"/>
    </location>
</feature>
<keyword evidence="3" id="KW-0963">Cytoplasm</keyword>
<dbReference type="Pfam" id="PF02768">
    <property type="entry name" value="DNA_pol3_beta_3"/>
    <property type="match status" value="1"/>
</dbReference>
<dbReference type="CDD" id="cd00140">
    <property type="entry name" value="beta_clamp"/>
    <property type="match status" value="1"/>
</dbReference>
<evidence type="ECO:0000256" key="9">
    <source>
        <dbReference type="SAM" id="MobiDB-lite"/>
    </source>
</evidence>
<evidence type="ECO:0000256" key="5">
    <source>
        <dbReference type="ARBA" id="ARBA00022695"/>
    </source>
</evidence>
<dbReference type="InterPro" id="IPR022637">
    <property type="entry name" value="DNA_polIII_beta_cen"/>
</dbReference>